<dbReference type="Proteomes" id="UP001162992">
    <property type="component" value="Chromosome 1"/>
</dbReference>
<protein>
    <submittedName>
        <fullName evidence="1">Uncharacterized protein</fullName>
    </submittedName>
</protein>
<gene>
    <name evidence="1" type="ORF">O6H91_01G003700</name>
</gene>
<accession>A0ACC2EMS2</accession>
<keyword evidence="2" id="KW-1185">Reference proteome</keyword>
<evidence type="ECO:0000313" key="2">
    <source>
        <dbReference type="Proteomes" id="UP001162992"/>
    </source>
</evidence>
<sequence>MELEGIGNGMMMAPTLARMTSKDLDRARQQQAAGSTSRRRGAGDGRFAANSFQYNTRVAIALVPCVALVLGMSEKPSLAVLTVGLMVSYILDALQMKHGAFFGIWATLAATIVSLALTGQGISGFMSWPLNVLSYGVLLELMFLVGVWASLQFRWLQLENPSVVVALERLLFACMLFAAGSIQTWGVISAIGLEHASFYCMAIQFVLYWLFSLPQTSSFRGKTEKNYGGQISEDAMIMGPLEGCFHTLVLLYLPLFIHVGSHHARLFSSVDLVCELLLLFFIPLLFLLFASTRGALWWLVKDQNQLHNVRVVNGAIALLIILLCLEVRVIFHSLGHYIRVRPPWNHILVTVTLVGVVAAKLAYDMGLIKDRAKSYLLTILLMLIFLSASLAIGLPLKLSFAPAISAFYLSRFFTKKSLTAYFIAIISASVPVIWFILRNFWSLKLWIGGVPLQVMCKLIISSTLLAMLIPGLMLLPRKAHFLVEIGFIAQALLICTLENKLYIASSYYFGFEDETVYPSYMLMLTAATGVLLVRRMIAEKRISSISAWILNCLYLAKLSMLFISSRSVLWDSVILLLSISPPVFFYREKAKGGSKMKAWQGLLHTAVSIIAVWLCRSTIFEVLQWITGRSPSYGLLLGSFILMSGVAVLPVVSYHFSHIQLLKRILVVVLGTGMLLIFMQPSVPRSWNFSWDSVHVPNNLDDEAIYGTKLSRPVWPTWLLLVMFTTSLGVLTSAIPIQRSTELRLLYAIGLGAGAGIYVCTEFFSEAPAIHDLILIASILAVVFLVFLHLPSTSSPRILPWVFVLFVALLPVIYLIEGNLRTRSSGQLLSEEGLAALLAIEGGRTSLLGLYAAVFMLVALEVKFKLTSLVGNDAFDKNRDKASHRTGFPSRKQSIQRPLPSVIQSFTIKKLGAEGTWIPAFGNVATVLCFGLCVLLNVHVNGGSDRAIFFLAPILLLLNQDSNLIMGFGDRQRYFPVTAVISLYLMLSSAYKVWQEVRHGYQNAGWGLEMGGPGLFYALKNALLLLVTIPNHILFNRFMWNYVRQKDFLLLLTTPLNLPSIVATDQSTIRALGLLGIAFALVQYIVSRRIRLAGMKYI</sequence>
<dbReference type="EMBL" id="CM055092">
    <property type="protein sequence ID" value="KAJ7567721.1"/>
    <property type="molecule type" value="Genomic_DNA"/>
</dbReference>
<evidence type="ECO:0000313" key="1">
    <source>
        <dbReference type="EMBL" id="KAJ7567721.1"/>
    </source>
</evidence>
<reference evidence="2" key="1">
    <citation type="journal article" date="2024" name="Proc. Natl. Acad. Sci. U.S.A.">
        <title>Extraordinary preservation of gene collinearity over three hundred million years revealed in homosporous lycophytes.</title>
        <authorList>
            <person name="Li C."/>
            <person name="Wickell D."/>
            <person name="Kuo L.Y."/>
            <person name="Chen X."/>
            <person name="Nie B."/>
            <person name="Liao X."/>
            <person name="Peng D."/>
            <person name="Ji J."/>
            <person name="Jenkins J."/>
            <person name="Williams M."/>
            <person name="Shu S."/>
            <person name="Plott C."/>
            <person name="Barry K."/>
            <person name="Rajasekar S."/>
            <person name="Grimwood J."/>
            <person name="Han X."/>
            <person name="Sun S."/>
            <person name="Hou Z."/>
            <person name="He W."/>
            <person name="Dai G."/>
            <person name="Sun C."/>
            <person name="Schmutz J."/>
            <person name="Leebens-Mack J.H."/>
            <person name="Li F.W."/>
            <person name="Wang L."/>
        </authorList>
    </citation>
    <scope>NUCLEOTIDE SEQUENCE [LARGE SCALE GENOMIC DNA]</scope>
    <source>
        <strain evidence="2">cv. PW_Plant_1</strain>
    </source>
</reference>
<proteinExistence type="predicted"/>
<comment type="caution">
    <text evidence="1">The sequence shown here is derived from an EMBL/GenBank/DDBJ whole genome shotgun (WGS) entry which is preliminary data.</text>
</comment>
<organism evidence="1 2">
    <name type="scientific">Diphasiastrum complanatum</name>
    <name type="common">Issler's clubmoss</name>
    <name type="synonym">Lycopodium complanatum</name>
    <dbReference type="NCBI Taxonomy" id="34168"/>
    <lineage>
        <taxon>Eukaryota</taxon>
        <taxon>Viridiplantae</taxon>
        <taxon>Streptophyta</taxon>
        <taxon>Embryophyta</taxon>
        <taxon>Tracheophyta</taxon>
        <taxon>Lycopodiopsida</taxon>
        <taxon>Lycopodiales</taxon>
        <taxon>Lycopodiaceae</taxon>
        <taxon>Lycopodioideae</taxon>
        <taxon>Diphasiastrum</taxon>
    </lineage>
</organism>
<name>A0ACC2EMS2_DIPCM</name>